<proteinExistence type="predicted"/>
<name>A0A429Y1J5_9BACI</name>
<dbReference type="InterPro" id="IPR025431">
    <property type="entry name" value="YhdB-like"/>
</dbReference>
<comment type="caution">
    <text evidence="1">The sequence shown here is derived from an EMBL/GenBank/DDBJ whole genome shotgun (WGS) entry which is preliminary data.</text>
</comment>
<accession>A0A429Y1J5</accession>
<dbReference type="Proteomes" id="UP000287156">
    <property type="component" value="Unassembled WGS sequence"/>
</dbReference>
<reference evidence="1" key="1">
    <citation type="submission" date="2018-12" db="EMBL/GenBank/DDBJ databases">
        <authorList>
            <person name="Sun L."/>
            <person name="Chen Z."/>
        </authorList>
    </citation>
    <scope>NUCLEOTIDE SEQUENCE [LARGE SCALE GENOMIC DNA]</scope>
    <source>
        <strain evidence="1">3-2-2</strain>
    </source>
</reference>
<keyword evidence="2" id="KW-1185">Reference proteome</keyword>
<dbReference type="EMBL" id="QYTV02000003">
    <property type="protein sequence ID" value="RST75119.1"/>
    <property type="molecule type" value="Genomic_DNA"/>
</dbReference>
<evidence type="ECO:0000313" key="2">
    <source>
        <dbReference type="Proteomes" id="UP000287156"/>
    </source>
</evidence>
<evidence type="ECO:0000313" key="1">
    <source>
        <dbReference type="EMBL" id="RST75119.1"/>
    </source>
</evidence>
<protein>
    <recommendedName>
        <fullName evidence="3">YhdB-like protein</fullName>
    </recommendedName>
</protein>
<gene>
    <name evidence="1" type="ORF">D4T97_007605</name>
</gene>
<dbReference type="Pfam" id="PF14148">
    <property type="entry name" value="YhdB"/>
    <property type="match status" value="1"/>
</dbReference>
<dbReference type="AlphaFoldDB" id="A0A429Y1J5"/>
<evidence type="ECO:0008006" key="3">
    <source>
        <dbReference type="Google" id="ProtNLM"/>
    </source>
</evidence>
<dbReference type="OrthoDB" id="2691588at2"/>
<sequence length="93" mass="11282">MATPKKEGVKLLDYDKALYYTHRSEWDNLIVLMVRTKDDMLSKRIERFLHAYYFSRDYSLIERQLFSLLRFLEYAATATDNTEIFEDFPLIRM</sequence>
<dbReference type="RefSeq" id="WP_126049310.1">
    <property type="nucleotide sequence ID" value="NZ_QYTV02000003.1"/>
</dbReference>
<organism evidence="1 2">
    <name type="scientific">Siminovitchia acidinfaciens</name>
    <dbReference type="NCBI Taxonomy" id="2321395"/>
    <lineage>
        <taxon>Bacteria</taxon>
        <taxon>Bacillati</taxon>
        <taxon>Bacillota</taxon>
        <taxon>Bacilli</taxon>
        <taxon>Bacillales</taxon>
        <taxon>Bacillaceae</taxon>
        <taxon>Siminovitchia</taxon>
    </lineage>
</organism>